<evidence type="ECO:0000256" key="2">
    <source>
        <dbReference type="PIRSR" id="PIRSR605754-1"/>
    </source>
</evidence>
<dbReference type="OrthoDB" id="5242879at2"/>
<dbReference type="GO" id="GO:0016787">
    <property type="term" value="F:hydrolase activity"/>
    <property type="evidence" value="ECO:0007669"/>
    <property type="project" value="UniProtKB-KW"/>
</dbReference>
<dbReference type="InterPro" id="IPR023365">
    <property type="entry name" value="Sortase_dom-sf"/>
</dbReference>
<proteinExistence type="predicted"/>
<dbReference type="NCBIfam" id="TIGR01076">
    <property type="entry name" value="sortase_fam"/>
    <property type="match status" value="1"/>
</dbReference>
<dbReference type="NCBIfam" id="NF033747">
    <property type="entry name" value="class_E_sortase"/>
    <property type="match status" value="1"/>
</dbReference>
<dbReference type="KEGG" id="sact:DMT42_32785"/>
<dbReference type="RefSeq" id="WP_110633569.1">
    <property type="nucleotide sequence ID" value="NZ_CP029788.1"/>
</dbReference>
<evidence type="ECO:0000256" key="3">
    <source>
        <dbReference type="SAM" id="MobiDB-lite"/>
    </source>
</evidence>
<protein>
    <submittedName>
        <fullName evidence="4">Class E sortase</fullName>
    </submittedName>
</protein>
<feature type="active site" description="Proton donor/acceptor" evidence="2">
    <location>
        <position position="129"/>
    </location>
</feature>
<dbReference type="SUPFAM" id="SSF63817">
    <property type="entry name" value="Sortase"/>
    <property type="match status" value="1"/>
</dbReference>
<dbReference type="Gene3D" id="2.40.260.10">
    <property type="entry name" value="Sortase"/>
    <property type="match status" value="1"/>
</dbReference>
<dbReference type="AlphaFoldDB" id="A0A2U9PCG2"/>
<organism evidence="4 5">
    <name type="scientific">Streptomyces actuosus</name>
    <dbReference type="NCBI Taxonomy" id="1885"/>
    <lineage>
        <taxon>Bacteria</taxon>
        <taxon>Bacillati</taxon>
        <taxon>Actinomycetota</taxon>
        <taxon>Actinomycetes</taxon>
        <taxon>Kitasatosporales</taxon>
        <taxon>Streptomycetaceae</taxon>
        <taxon>Streptomyces</taxon>
    </lineage>
</organism>
<dbReference type="Proteomes" id="UP000247634">
    <property type="component" value="Chromosome"/>
</dbReference>
<name>A0A2U9PCG2_STRAS</name>
<accession>A0A2U9PCG2</accession>
<reference evidence="4 5" key="1">
    <citation type="submission" date="2018-06" db="EMBL/GenBank/DDBJ databases">
        <title>The complete genome sequence of a nosiheptide producer Streptomyces actuosus ATCC 25421: deducing the ability of producing a new class III lantibiotics.</title>
        <authorList>
            <person name="Liu W."/>
            <person name="Sun F."/>
            <person name="Hu Y."/>
        </authorList>
    </citation>
    <scope>NUCLEOTIDE SEQUENCE [LARGE SCALE GENOMIC DNA]</scope>
    <source>
        <strain evidence="4 5">ATCC 25421</strain>
    </source>
</reference>
<feature type="region of interest" description="Disordered" evidence="3">
    <location>
        <begin position="41"/>
        <end position="76"/>
    </location>
</feature>
<gene>
    <name evidence="4" type="ORF">DMT42_32785</name>
</gene>
<feature type="compositionally biased region" description="Basic and acidic residues" evidence="3">
    <location>
        <begin position="41"/>
        <end position="54"/>
    </location>
</feature>
<evidence type="ECO:0000313" key="5">
    <source>
        <dbReference type="Proteomes" id="UP000247634"/>
    </source>
</evidence>
<dbReference type="InterPro" id="IPR005754">
    <property type="entry name" value="Sortase"/>
</dbReference>
<feature type="active site" description="Acyl-thioester intermediate" evidence="2">
    <location>
        <position position="197"/>
    </location>
</feature>
<dbReference type="Pfam" id="PF04203">
    <property type="entry name" value="Sortase"/>
    <property type="match status" value="1"/>
</dbReference>
<sequence length="222" mass="24222">MRRVIHTAGTVLIVVGLLLVAFAAFQNWQRDREYGRAQRALHADLSEPQARREAPAVTGRTPRADPAPRKQSAPPEGAALAVLRIPRFGAGYQPVIVEGVSQSDLAKGPGHYPGTAMPGEVGNFAVAGHRTGWGQPFNRLDELARGDRIVVEWRGQTFTYHVTGSRTVKPTDVEVIAPVPDKPGAKPDKARITLTTCTDRDPVSRDYVHRLIVWGELDGQGR</sequence>
<keyword evidence="1" id="KW-0378">Hydrolase</keyword>
<dbReference type="EMBL" id="CP029788">
    <property type="protein sequence ID" value="AWT46601.1"/>
    <property type="molecule type" value="Genomic_DNA"/>
</dbReference>
<dbReference type="CDD" id="cd05830">
    <property type="entry name" value="Sortase_E"/>
    <property type="match status" value="1"/>
</dbReference>
<dbReference type="InterPro" id="IPR042003">
    <property type="entry name" value="Sortase_E"/>
</dbReference>
<evidence type="ECO:0000313" key="4">
    <source>
        <dbReference type="EMBL" id="AWT46601.1"/>
    </source>
</evidence>
<keyword evidence="5" id="KW-1185">Reference proteome</keyword>
<evidence type="ECO:0000256" key="1">
    <source>
        <dbReference type="ARBA" id="ARBA00022801"/>
    </source>
</evidence>
<dbReference type="InterPro" id="IPR053465">
    <property type="entry name" value="Sortase_Class_E"/>
</dbReference>